<reference evidence="3" key="1">
    <citation type="submission" date="2021-01" db="EMBL/GenBank/DDBJ databases">
        <authorList>
            <person name="Zahm M."/>
            <person name="Roques C."/>
            <person name="Cabau C."/>
            <person name="Klopp C."/>
            <person name="Donnadieu C."/>
            <person name="Jouanno E."/>
            <person name="Lampietro C."/>
            <person name="Louis A."/>
            <person name="Herpin A."/>
            <person name="Echchiki A."/>
            <person name="Berthelot C."/>
            <person name="Parey E."/>
            <person name="Roest-Crollius H."/>
            <person name="Braasch I."/>
            <person name="Postlethwait J."/>
            <person name="Bobe J."/>
            <person name="Montfort J."/>
            <person name="Bouchez O."/>
            <person name="Begum T."/>
            <person name="Mejri S."/>
            <person name="Adams A."/>
            <person name="Chen W.-J."/>
            <person name="Guiguen Y."/>
        </authorList>
    </citation>
    <scope>NUCLEOTIDE SEQUENCE</scope>
    <source>
        <strain evidence="3">YG-15Mar2019-1</strain>
        <tissue evidence="3">Brain</tissue>
    </source>
</reference>
<keyword evidence="2" id="KW-0812">Transmembrane</keyword>
<feature type="transmembrane region" description="Helical" evidence="2">
    <location>
        <begin position="169"/>
        <end position="187"/>
    </location>
</feature>
<protein>
    <submittedName>
        <fullName evidence="3">Uncharacterized protein</fullName>
    </submittedName>
</protein>
<dbReference type="OrthoDB" id="8418477at2759"/>
<evidence type="ECO:0000313" key="4">
    <source>
        <dbReference type="Proteomes" id="UP001046870"/>
    </source>
</evidence>
<proteinExistence type="predicted"/>
<keyword evidence="2" id="KW-1133">Transmembrane helix</keyword>
<dbReference type="EMBL" id="JAFDVH010000025">
    <property type="protein sequence ID" value="KAG7454514.1"/>
    <property type="molecule type" value="Genomic_DNA"/>
</dbReference>
<sequence>MVESCGHQQKQETARGNQNTATERTLLAAFTLIFHNKLAYPTPARFRIMEQSTEATWTVSQYDVSGEPGEPILSEVELSVAQRIGRQLAEIGDQLNCRCCRCLPDPWLLPLHMASCTRSLRRVAGLRRRGNAKPRETTAWLTSVLHSQVVRRLERWGIWVSHIGHPHSWAAGILTVALLVTAAIWVGF</sequence>
<name>A0A9D3SVR6_MEGAT</name>
<evidence type="ECO:0000256" key="2">
    <source>
        <dbReference type="SAM" id="Phobius"/>
    </source>
</evidence>
<evidence type="ECO:0000313" key="3">
    <source>
        <dbReference type="EMBL" id="KAG7454514.1"/>
    </source>
</evidence>
<organism evidence="3 4">
    <name type="scientific">Megalops atlanticus</name>
    <name type="common">Tarpon</name>
    <name type="synonym">Clupea gigantea</name>
    <dbReference type="NCBI Taxonomy" id="7932"/>
    <lineage>
        <taxon>Eukaryota</taxon>
        <taxon>Metazoa</taxon>
        <taxon>Chordata</taxon>
        <taxon>Craniata</taxon>
        <taxon>Vertebrata</taxon>
        <taxon>Euteleostomi</taxon>
        <taxon>Actinopterygii</taxon>
        <taxon>Neopterygii</taxon>
        <taxon>Teleostei</taxon>
        <taxon>Elopiformes</taxon>
        <taxon>Megalopidae</taxon>
        <taxon>Megalops</taxon>
    </lineage>
</organism>
<feature type="region of interest" description="Disordered" evidence="1">
    <location>
        <begin position="1"/>
        <end position="20"/>
    </location>
</feature>
<keyword evidence="4" id="KW-1185">Reference proteome</keyword>
<dbReference type="Proteomes" id="UP001046870">
    <property type="component" value="Chromosome 25"/>
</dbReference>
<evidence type="ECO:0000256" key="1">
    <source>
        <dbReference type="SAM" id="MobiDB-lite"/>
    </source>
</evidence>
<gene>
    <name evidence="3" type="ORF">MATL_G00260510</name>
</gene>
<accession>A0A9D3SVR6</accession>
<keyword evidence="2" id="KW-0472">Membrane</keyword>
<dbReference type="AlphaFoldDB" id="A0A9D3SVR6"/>
<comment type="caution">
    <text evidence="3">The sequence shown here is derived from an EMBL/GenBank/DDBJ whole genome shotgun (WGS) entry which is preliminary data.</text>
</comment>